<dbReference type="InterPro" id="IPR008936">
    <property type="entry name" value="Rho_GTPase_activation_prot"/>
</dbReference>
<dbReference type="SMART" id="SM00324">
    <property type="entry name" value="RhoGAP"/>
    <property type="match status" value="1"/>
</dbReference>
<evidence type="ECO:0000256" key="1">
    <source>
        <dbReference type="SAM" id="MobiDB-lite"/>
    </source>
</evidence>
<evidence type="ECO:0000313" key="3">
    <source>
        <dbReference type="EMBL" id="KAI9561788.1"/>
    </source>
</evidence>
<feature type="domain" description="Rho-GAP" evidence="2">
    <location>
        <begin position="65"/>
        <end position="263"/>
    </location>
</feature>
<name>A0AAD5LGG8_9CRUS</name>
<dbReference type="InterPro" id="IPR000198">
    <property type="entry name" value="RhoGAP_dom"/>
</dbReference>
<comment type="caution">
    <text evidence="3">The sequence shown here is derived from an EMBL/GenBank/DDBJ whole genome shotgun (WGS) entry which is preliminary data.</text>
</comment>
<dbReference type="GO" id="GO:0007165">
    <property type="term" value="P:signal transduction"/>
    <property type="evidence" value="ECO:0007669"/>
    <property type="project" value="InterPro"/>
</dbReference>
<protein>
    <recommendedName>
        <fullName evidence="2">Rho-GAP domain-containing protein</fullName>
    </recommendedName>
</protein>
<dbReference type="EMBL" id="WJBH02000003">
    <property type="protein sequence ID" value="KAI9561788.1"/>
    <property type="molecule type" value="Genomic_DNA"/>
</dbReference>
<feature type="region of interest" description="Disordered" evidence="1">
    <location>
        <begin position="877"/>
        <end position="924"/>
    </location>
</feature>
<accession>A0AAD5LGG8</accession>
<dbReference type="Proteomes" id="UP000820818">
    <property type="component" value="Linkage Group LG3"/>
</dbReference>
<dbReference type="GO" id="GO:0005096">
    <property type="term" value="F:GTPase activator activity"/>
    <property type="evidence" value="ECO:0007669"/>
    <property type="project" value="TreeGrafter"/>
</dbReference>
<dbReference type="PROSITE" id="PS50238">
    <property type="entry name" value="RHOGAP"/>
    <property type="match status" value="1"/>
</dbReference>
<feature type="region of interest" description="Disordered" evidence="1">
    <location>
        <begin position="604"/>
        <end position="651"/>
    </location>
</feature>
<dbReference type="SUPFAM" id="SSF48350">
    <property type="entry name" value="GTPase activation domain, GAP"/>
    <property type="match status" value="1"/>
</dbReference>
<evidence type="ECO:0000313" key="4">
    <source>
        <dbReference type="Proteomes" id="UP000820818"/>
    </source>
</evidence>
<feature type="compositionally biased region" description="Polar residues" evidence="1">
    <location>
        <begin position="704"/>
        <end position="714"/>
    </location>
</feature>
<dbReference type="AlphaFoldDB" id="A0AAD5LGG8"/>
<dbReference type="PANTHER" id="PTHR15670:SF4">
    <property type="entry name" value="RHO GTPASE-ACTIVATING PROTEIN 11A"/>
    <property type="match status" value="1"/>
</dbReference>
<keyword evidence="4" id="KW-1185">Reference proteome</keyword>
<feature type="region of interest" description="Disordered" evidence="1">
    <location>
        <begin position="960"/>
        <end position="989"/>
    </location>
</feature>
<feature type="compositionally biased region" description="Low complexity" evidence="1">
    <location>
        <begin position="632"/>
        <end position="641"/>
    </location>
</feature>
<dbReference type="PANTHER" id="PTHR15670">
    <property type="entry name" value="RHO GTPASE ACTIVATING PROTEIN 11A"/>
    <property type="match status" value="1"/>
</dbReference>
<feature type="region of interest" description="Disordered" evidence="1">
    <location>
        <begin position="677"/>
        <end position="724"/>
    </location>
</feature>
<evidence type="ECO:0000259" key="2">
    <source>
        <dbReference type="PROSITE" id="PS50238"/>
    </source>
</evidence>
<dbReference type="Gene3D" id="1.10.555.10">
    <property type="entry name" value="Rho GTPase activation protein"/>
    <property type="match status" value="1"/>
</dbReference>
<gene>
    <name evidence="3" type="ORF">GHT06_012749</name>
</gene>
<dbReference type="InterPro" id="IPR042869">
    <property type="entry name" value="ARHGAP11A/B"/>
</dbReference>
<organism evidence="3 4">
    <name type="scientific">Daphnia sinensis</name>
    <dbReference type="NCBI Taxonomy" id="1820382"/>
    <lineage>
        <taxon>Eukaryota</taxon>
        <taxon>Metazoa</taxon>
        <taxon>Ecdysozoa</taxon>
        <taxon>Arthropoda</taxon>
        <taxon>Crustacea</taxon>
        <taxon>Branchiopoda</taxon>
        <taxon>Diplostraca</taxon>
        <taxon>Cladocera</taxon>
        <taxon>Anomopoda</taxon>
        <taxon>Daphniidae</taxon>
        <taxon>Daphnia</taxon>
        <taxon>Daphnia similis group</taxon>
    </lineage>
</organism>
<proteinExistence type="predicted"/>
<reference evidence="3 4" key="1">
    <citation type="submission" date="2022-05" db="EMBL/GenBank/DDBJ databases">
        <title>A multi-omics perspective on studying reproductive biology in Daphnia sinensis.</title>
        <authorList>
            <person name="Jia J."/>
        </authorList>
    </citation>
    <scope>NUCLEOTIDE SEQUENCE [LARGE SCALE GENOMIC DNA]</scope>
    <source>
        <strain evidence="3 4">WSL</strain>
    </source>
</reference>
<dbReference type="Pfam" id="PF00620">
    <property type="entry name" value="RhoGAP"/>
    <property type="match status" value="1"/>
</dbReference>
<sequence>MHHIFNVTDNITFNALVWTELKKHGIKETGRWRKPTRNNDPQKKSLFCQPLELLESEEALIMVETELENIPDGSTPICAKGDILVQVPTFVVQSCQAILKGVQTEGLFRKAGSACRQREIKRQLERKEGFKSSHDVIDLANILKQFLRELPDPLIPYQLHDILLKCVQMESLEKASQMLHLTCLLIPQPALATLCYLLQFFEAVAANSSTNLMDASNISIVMAPTLMPVHIAASSRNDRQNCSKLQNSAKVIQMLIENSSKLCGIPHSIASRLVSISSTSLVDQDRGRRNSRSKSRHRRSSSFNRVFEGLRKIVGAKSEFSASVEHLSDCRSESATDLVTPTSPVIRSTFKRKVDIDINSGFAIKKKKAAVEGLSNGKVLCTTPLTPQGNHRYVIQTDNHHSYFASPRIDLNPSPSGPTVNSESNRSSVGVLRFFHRKKITGRNEESNPVHPVMKTPKLTKRRLSLGKKNSKKHLMVEKKCEVDEKPIATSPPCDAETVAKESKKLLTPSPVRHVEEEDYVAMHQHYEELKIHVTSLEKEVVQKNLQSLSPDLGAKDQKVFLALEVQDQYEKTLEESDKLLLERSASEELARQLSRGLRIRKSAEQRVIRSPSARKIGAIRRRSRESPRANSSDSNTSGSSRRLTRSQSMLAIRRNPSILVQQMITPKRLIEPVHPSTQEAKISLRRGKPNTIRTGLKDPTPMRAQSISQSNSKKSAEMPLENETPRISRLRTVPHPNTLAIEDPMNVPRHCVTRNGSVLKLAQNFTAITQNEITAASLPLGSPVSLADTAVLVTPEGCQQWTSGEVLNRHLDHLKIPLTGRPSVQKIRSENIGKVSAHVRKFDRLASPTLPDARCVVLNTGVIGSSTETTPVILRSPRKRPSIQRQLSDPQVIKDRSTPPKTPQVSPLRESQRANALPLSSKGNDRYDLKIKAPLLTPNHGTHGTNTPFGLKLRGTETKHTRIHKKPSPLKATGPLLRRSPRFTPTSN</sequence>